<keyword evidence="3" id="KW-0235">DNA replication</keyword>
<evidence type="ECO:0000313" key="8">
    <source>
        <dbReference type="Proteomes" id="UP000019384"/>
    </source>
</evidence>
<dbReference type="OrthoDB" id="10258882at2759"/>
<gene>
    <name evidence="7" type="ORF">KUCA_T00003841001</name>
</gene>
<evidence type="ECO:0000313" key="7">
    <source>
        <dbReference type="EMBL" id="CDK27862.1"/>
    </source>
</evidence>
<dbReference type="PANTHER" id="PTHR10507">
    <property type="entry name" value="CDC45-RELATED PROTEIN"/>
    <property type="match status" value="1"/>
</dbReference>
<dbReference type="GO" id="GO:0006270">
    <property type="term" value="P:DNA replication initiation"/>
    <property type="evidence" value="ECO:0007669"/>
    <property type="project" value="EnsemblFungi"/>
</dbReference>
<dbReference type="EMBL" id="HG793128">
    <property type="protein sequence ID" value="CDK27862.1"/>
    <property type="molecule type" value="Genomic_DNA"/>
</dbReference>
<organism evidence="7 8">
    <name type="scientific">Kuraishia capsulata CBS 1993</name>
    <dbReference type="NCBI Taxonomy" id="1382522"/>
    <lineage>
        <taxon>Eukaryota</taxon>
        <taxon>Fungi</taxon>
        <taxon>Dikarya</taxon>
        <taxon>Ascomycota</taxon>
        <taxon>Saccharomycotina</taxon>
        <taxon>Pichiomycetes</taxon>
        <taxon>Pichiales</taxon>
        <taxon>Pichiaceae</taxon>
        <taxon>Kuraishia</taxon>
    </lineage>
</organism>
<name>W6MRI9_9ASCO</name>
<dbReference type="GO" id="GO:0003682">
    <property type="term" value="F:chromatin binding"/>
    <property type="evidence" value="ECO:0007669"/>
    <property type="project" value="EnsemblFungi"/>
</dbReference>
<dbReference type="InterPro" id="IPR003874">
    <property type="entry name" value="CDC45"/>
</dbReference>
<feature type="compositionally biased region" description="Acidic residues" evidence="6">
    <location>
        <begin position="172"/>
        <end position="206"/>
    </location>
</feature>
<dbReference type="GO" id="GO:0043596">
    <property type="term" value="C:nuclear replication fork"/>
    <property type="evidence" value="ECO:0007669"/>
    <property type="project" value="EnsemblFungi"/>
</dbReference>
<keyword evidence="5" id="KW-0131">Cell cycle</keyword>
<dbReference type="Pfam" id="PF02724">
    <property type="entry name" value="CDC45"/>
    <property type="match status" value="1"/>
</dbReference>
<dbReference type="GO" id="GO:0003697">
    <property type="term" value="F:single-stranded DNA binding"/>
    <property type="evidence" value="ECO:0007669"/>
    <property type="project" value="EnsemblFungi"/>
</dbReference>
<reference evidence="7" key="1">
    <citation type="submission" date="2013-12" db="EMBL/GenBank/DDBJ databases">
        <authorList>
            <person name="Genoscope - CEA"/>
        </authorList>
    </citation>
    <scope>NUCLEOTIDE SEQUENCE</scope>
    <source>
        <strain evidence="7">CBS 1993</strain>
    </source>
</reference>
<accession>W6MRI9</accession>
<evidence type="ECO:0000256" key="2">
    <source>
        <dbReference type="ARBA" id="ARBA00010727"/>
    </source>
</evidence>
<dbReference type="GO" id="GO:0003688">
    <property type="term" value="F:DNA replication origin binding"/>
    <property type="evidence" value="ECO:0007669"/>
    <property type="project" value="EnsemblFungi"/>
</dbReference>
<keyword evidence="4" id="KW-0539">Nucleus</keyword>
<dbReference type="STRING" id="1382522.W6MRI9"/>
<feature type="region of interest" description="Disordered" evidence="6">
    <location>
        <begin position="170"/>
        <end position="223"/>
    </location>
</feature>
<evidence type="ECO:0000256" key="3">
    <source>
        <dbReference type="ARBA" id="ARBA00022705"/>
    </source>
</evidence>
<dbReference type="GeneID" id="34521242"/>
<dbReference type="HOGENOM" id="CLU_005871_3_0_1"/>
<comment type="subcellular location">
    <subcellularLocation>
        <location evidence="1">Nucleus</location>
    </subcellularLocation>
</comment>
<dbReference type="GO" id="GO:0071162">
    <property type="term" value="C:CMG complex"/>
    <property type="evidence" value="ECO:0007669"/>
    <property type="project" value="EnsemblFungi"/>
</dbReference>
<proteinExistence type="inferred from homology"/>
<dbReference type="AlphaFoldDB" id="W6MRI9"/>
<keyword evidence="8" id="KW-1185">Reference proteome</keyword>
<dbReference type="PANTHER" id="PTHR10507:SF0">
    <property type="entry name" value="CELL DIVISION CONTROL PROTEIN 45 HOMOLOG"/>
    <property type="match status" value="1"/>
</dbReference>
<sequence>MYLIPTEFAKAFQAIKQTSLSHSTCKVVIFASCLSIDAICASRMLSILFKKNLIAYQLIPVVGYADLKKKFSALDADVSNVIFLGCGGMIDVESYLEIDPQQLVDAESVVYDENGQTSFRFTRQVYIIDGHRPWNLDNLFGSKIITCFDDGGVDTNLENERAAYDVLVSIGSDDEGEDEEGEESEDGGDEEEDANSDTDDDDELDGSQESRKRRKSGNGKISKKRMVTSNEKVIDAYYNQGTTITTPVTLQVYSMLSTIGETSLEYLWFTIIGTTSLNSQYSALYDRCLPLLKDEVKRLENNSSASTGFVSGSKKSADSTNVTIDKDYSLFLLRHWNLYNSFFYSSYVNSKLQLYTAEGKKKLNTLFARMGISLTSAYQNWYYVDVDLKRKLPDMLAQHLQKYDYVIRDGFLRNYGYHGSVSASEFVESVTALLEYDAGEEEEEMEKRRRGGTSNGATEEPDKDIDQLIARRESQYVVNFWKSFDALADFKAIQRGLQIAKWQQKFVFDKGLEIFQKKMIKDLRVFRLVVLKGDFASGASISDTAKDGKGHDQIDAAIEIRTMGASKVFRNPLMLTKLGNWILDSCMEIDASALPLIIASLDTETDTYLVCGLPPKHRTSAEEADNIAMLNTFSLAFQEVANTTSTKARIDSFESSIIEIAKEDLQSFLERLTLSGLV</sequence>
<dbReference type="RefSeq" id="XP_022459854.1">
    <property type="nucleotide sequence ID" value="XM_022602297.1"/>
</dbReference>
<reference evidence="7" key="2">
    <citation type="submission" date="2014-02" db="EMBL/GenBank/DDBJ databases">
        <title>Complete DNA sequence of /Kuraishia capsulata/ illustrates novel genomic features among budding yeasts (/Saccharomycotina/).</title>
        <authorList>
            <person name="Morales L."/>
            <person name="Noel B."/>
            <person name="Porcel B."/>
            <person name="Marcet-Houben M."/>
            <person name="Hullo M-F."/>
            <person name="Sacerdot C."/>
            <person name="Tekaia F."/>
            <person name="Leh-Louis V."/>
            <person name="Despons L."/>
            <person name="Khanna V."/>
            <person name="Aury J-M."/>
            <person name="Barbe V."/>
            <person name="Couloux A."/>
            <person name="Labadie K."/>
            <person name="Pelletier E."/>
            <person name="Souciet J-L."/>
            <person name="Boekhout T."/>
            <person name="Gabaldon T."/>
            <person name="Wincker P."/>
            <person name="Dujon B."/>
        </authorList>
    </citation>
    <scope>NUCLEOTIDE SEQUENCE</scope>
    <source>
        <strain evidence="7">CBS 1993</strain>
    </source>
</reference>
<evidence type="ECO:0000256" key="5">
    <source>
        <dbReference type="ARBA" id="ARBA00023306"/>
    </source>
</evidence>
<protein>
    <recommendedName>
        <fullName evidence="9">CDC45-like protein</fullName>
    </recommendedName>
</protein>
<dbReference type="GO" id="GO:0000727">
    <property type="term" value="P:double-strand break repair via break-induced replication"/>
    <property type="evidence" value="ECO:0007669"/>
    <property type="project" value="EnsemblFungi"/>
</dbReference>
<evidence type="ECO:0000256" key="6">
    <source>
        <dbReference type="SAM" id="MobiDB-lite"/>
    </source>
</evidence>
<feature type="compositionally biased region" description="Basic residues" evidence="6">
    <location>
        <begin position="211"/>
        <end position="223"/>
    </location>
</feature>
<dbReference type="GO" id="GO:1902977">
    <property type="term" value="P:mitotic DNA replication preinitiation complex assembly"/>
    <property type="evidence" value="ECO:0007669"/>
    <property type="project" value="TreeGrafter"/>
</dbReference>
<comment type="similarity">
    <text evidence="2">Belongs to the CDC45 family.</text>
</comment>
<feature type="region of interest" description="Disordered" evidence="6">
    <location>
        <begin position="439"/>
        <end position="464"/>
    </location>
</feature>
<evidence type="ECO:0000256" key="1">
    <source>
        <dbReference type="ARBA" id="ARBA00004123"/>
    </source>
</evidence>
<dbReference type="Proteomes" id="UP000019384">
    <property type="component" value="Unassembled WGS sequence"/>
</dbReference>
<evidence type="ECO:0000256" key="4">
    <source>
        <dbReference type="ARBA" id="ARBA00023242"/>
    </source>
</evidence>
<evidence type="ECO:0008006" key="9">
    <source>
        <dbReference type="Google" id="ProtNLM"/>
    </source>
</evidence>